<dbReference type="SUPFAM" id="SSF55961">
    <property type="entry name" value="Bet v1-like"/>
    <property type="match status" value="1"/>
</dbReference>
<dbReference type="HOGENOM" id="CLU_108923_6_1_11"/>
<dbReference type="Proteomes" id="UP000029737">
    <property type="component" value="Unassembled WGS sequence"/>
</dbReference>
<organism evidence="3 6">
    <name type="scientific">Actinopolyspora erythraea</name>
    <dbReference type="NCBI Taxonomy" id="414996"/>
    <lineage>
        <taxon>Bacteria</taxon>
        <taxon>Bacillati</taxon>
        <taxon>Actinomycetota</taxon>
        <taxon>Actinomycetes</taxon>
        <taxon>Actinopolysporales</taxon>
        <taxon>Actinopolysporaceae</taxon>
        <taxon>Actinopolyspora</taxon>
    </lineage>
</organism>
<proteinExistence type="inferred from homology"/>
<dbReference type="RefSeq" id="WP_043573933.1">
    <property type="nucleotide sequence ID" value="NZ_CP022752.1"/>
</dbReference>
<dbReference type="EMBL" id="CP022752">
    <property type="protein sequence ID" value="ASU81055.1"/>
    <property type="molecule type" value="Genomic_DNA"/>
</dbReference>
<dbReference type="OrthoDB" id="5185819at2"/>
<dbReference type="eggNOG" id="COG3832">
    <property type="taxonomic scope" value="Bacteria"/>
</dbReference>
<dbReference type="InterPro" id="IPR013538">
    <property type="entry name" value="ASHA1/2-like_C"/>
</dbReference>
<dbReference type="Proteomes" id="UP000215043">
    <property type="component" value="Chromosome"/>
</dbReference>
<dbReference type="EMBL" id="JPMV01000019">
    <property type="protein sequence ID" value="KGI81316.1"/>
    <property type="molecule type" value="Genomic_DNA"/>
</dbReference>
<dbReference type="KEGG" id="aey:CDG81_11515"/>
<evidence type="ECO:0000313" key="6">
    <source>
        <dbReference type="Proteomes" id="UP000215043"/>
    </source>
</evidence>
<gene>
    <name evidence="3" type="ORF">CDG81_11515</name>
    <name evidence="4" type="ORF">IL38_11595</name>
</gene>
<accession>A0A099D5V0</accession>
<keyword evidence="5" id="KW-1185">Reference proteome</keyword>
<protein>
    <submittedName>
        <fullName evidence="3">ATPase</fullName>
    </submittedName>
</protein>
<evidence type="ECO:0000313" key="5">
    <source>
        <dbReference type="Proteomes" id="UP000029737"/>
    </source>
</evidence>
<dbReference type="Gene3D" id="3.30.530.20">
    <property type="match status" value="1"/>
</dbReference>
<sequence length="163" mass="18401">MSDTEITVVPGRQDIVLSRVFEAPRDIVFRACTDPALVPRWWGPGHYNTTVERDDVTAGGSWRYTSRDENGAEYRFHGVYHEITPPHRIVATFEFEGMPGHVSLETVTLWESGPDRTRYVGTSVFQSVADRDGMVQSGMEEGAREGMTRLAEVIRVLRERSGQ</sequence>
<evidence type="ECO:0000313" key="4">
    <source>
        <dbReference type="EMBL" id="KGI81316.1"/>
    </source>
</evidence>
<dbReference type="AlphaFoldDB" id="A0A099D5V0"/>
<comment type="similarity">
    <text evidence="1">Belongs to the AHA1 family.</text>
</comment>
<reference evidence="3 6" key="2">
    <citation type="submission" date="2017-08" db="EMBL/GenBank/DDBJ databases">
        <title>The complete genome sequence of moderately halophilic actinomycete Actinopolyspora erythraea YIM 90600, the producer of novel erythromycin, novel actinopolysporins A-C and tubercidin.</title>
        <authorList>
            <person name="Yin M."/>
            <person name="Tang S."/>
        </authorList>
    </citation>
    <scope>NUCLEOTIDE SEQUENCE [LARGE SCALE GENOMIC DNA]</scope>
    <source>
        <strain evidence="3 6">YIM 90600</strain>
    </source>
</reference>
<dbReference type="Pfam" id="PF08327">
    <property type="entry name" value="AHSA1"/>
    <property type="match status" value="1"/>
</dbReference>
<reference evidence="4 5" key="1">
    <citation type="journal article" date="2014" name="PLoS ONE">
        <title>Identification and Characterization of a New Erythromycin Biosynthetic Gene Cluster in Actinopolyspora erythraea YIM90600, a Novel Erythronolide-Producing Halophilic Actinomycete Isolated from Salt Field.</title>
        <authorList>
            <person name="Chen D."/>
            <person name="Feng J."/>
            <person name="Huang L."/>
            <person name="Zhang Q."/>
            <person name="Wu J."/>
            <person name="Zhu X."/>
            <person name="Duan Y."/>
            <person name="Xu Z."/>
        </authorList>
    </citation>
    <scope>NUCLEOTIDE SEQUENCE [LARGE SCALE GENOMIC DNA]</scope>
    <source>
        <strain evidence="4 5">YIM90600</strain>
    </source>
</reference>
<evidence type="ECO:0000256" key="1">
    <source>
        <dbReference type="ARBA" id="ARBA00006817"/>
    </source>
</evidence>
<name>A0A099D5V0_9ACTN</name>
<feature type="domain" description="Activator of Hsp90 ATPase homologue 1/2-like C-terminal" evidence="2">
    <location>
        <begin position="23"/>
        <end position="153"/>
    </location>
</feature>
<dbReference type="InterPro" id="IPR023393">
    <property type="entry name" value="START-like_dom_sf"/>
</dbReference>
<dbReference type="CDD" id="cd07826">
    <property type="entry name" value="SRPBCC_CalC_Aha1-like_9"/>
    <property type="match status" value="1"/>
</dbReference>
<evidence type="ECO:0000259" key="2">
    <source>
        <dbReference type="Pfam" id="PF08327"/>
    </source>
</evidence>
<evidence type="ECO:0000313" key="3">
    <source>
        <dbReference type="EMBL" id="ASU81055.1"/>
    </source>
</evidence>